<feature type="transmembrane region" description="Helical" evidence="1">
    <location>
        <begin position="127"/>
        <end position="148"/>
    </location>
</feature>
<feature type="transmembrane region" description="Helical" evidence="1">
    <location>
        <begin position="12"/>
        <end position="32"/>
    </location>
</feature>
<proteinExistence type="predicted"/>
<protein>
    <submittedName>
        <fullName evidence="2">Uncharacterized protein</fullName>
    </submittedName>
</protein>
<dbReference type="OrthoDB" id="7051564at2"/>
<keyword evidence="1" id="KW-0472">Membrane</keyword>
<dbReference type="STRING" id="1216006.VA7868_04127"/>
<feature type="transmembrane region" description="Helical" evidence="1">
    <location>
        <begin position="373"/>
        <end position="394"/>
    </location>
</feature>
<feature type="transmembrane region" description="Helical" evidence="1">
    <location>
        <begin position="333"/>
        <end position="353"/>
    </location>
</feature>
<evidence type="ECO:0000313" key="2">
    <source>
        <dbReference type="EMBL" id="SHI67763.1"/>
    </source>
</evidence>
<dbReference type="Proteomes" id="UP000184608">
    <property type="component" value="Unassembled WGS sequence"/>
</dbReference>
<keyword evidence="3" id="KW-1185">Reference proteome</keyword>
<gene>
    <name evidence="2" type="ORF">VA7868_04127</name>
</gene>
<feature type="transmembrane region" description="Helical" evidence="1">
    <location>
        <begin position="61"/>
        <end position="80"/>
    </location>
</feature>
<dbReference type="EMBL" id="FQXZ01000046">
    <property type="protein sequence ID" value="SHI67763.1"/>
    <property type="molecule type" value="Genomic_DNA"/>
</dbReference>
<organism evidence="2 3">
    <name type="scientific">Vibrio aerogenes CECT 7868</name>
    <dbReference type="NCBI Taxonomy" id="1216006"/>
    <lineage>
        <taxon>Bacteria</taxon>
        <taxon>Pseudomonadati</taxon>
        <taxon>Pseudomonadota</taxon>
        <taxon>Gammaproteobacteria</taxon>
        <taxon>Vibrionales</taxon>
        <taxon>Vibrionaceae</taxon>
        <taxon>Vibrio</taxon>
    </lineage>
</organism>
<accession>A0A1M6D3V8</accession>
<keyword evidence="1" id="KW-1133">Transmembrane helix</keyword>
<feature type="transmembrane region" description="Helical" evidence="1">
    <location>
        <begin position="503"/>
        <end position="523"/>
    </location>
</feature>
<reference evidence="2 3" key="1">
    <citation type="submission" date="2016-11" db="EMBL/GenBank/DDBJ databases">
        <authorList>
            <person name="Jaros S."/>
            <person name="Januszkiewicz K."/>
            <person name="Wedrychowicz H."/>
        </authorList>
    </citation>
    <scope>NUCLEOTIDE SEQUENCE [LARGE SCALE GENOMIC DNA]</scope>
    <source>
        <strain evidence="2 3">CECT 7868</strain>
    </source>
</reference>
<feature type="transmembrane region" description="Helical" evidence="1">
    <location>
        <begin position="216"/>
        <end position="238"/>
    </location>
</feature>
<feature type="transmembrane region" description="Helical" evidence="1">
    <location>
        <begin position="452"/>
        <end position="470"/>
    </location>
</feature>
<feature type="transmembrane region" description="Helical" evidence="1">
    <location>
        <begin position="101"/>
        <end position="121"/>
    </location>
</feature>
<feature type="transmembrane region" description="Helical" evidence="1">
    <location>
        <begin position="479"/>
        <end position="497"/>
    </location>
</feature>
<evidence type="ECO:0000256" key="1">
    <source>
        <dbReference type="SAM" id="Phobius"/>
    </source>
</evidence>
<feature type="transmembrane region" description="Helical" evidence="1">
    <location>
        <begin position="184"/>
        <end position="204"/>
    </location>
</feature>
<feature type="transmembrane region" description="Helical" evidence="1">
    <location>
        <begin position="401"/>
        <end position="419"/>
    </location>
</feature>
<dbReference type="RefSeq" id="WP_139281693.1">
    <property type="nucleotide sequence ID" value="NZ_FQXZ01000046.1"/>
</dbReference>
<dbReference type="AlphaFoldDB" id="A0A1M6D3V8"/>
<name>A0A1M6D3V8_9VIBR</name>
<keyword evidence="1" id="KW-0812">Transmembrane</keyword>
<feature type="transmembrane region" description="Helical" evidence="1">
    <location>
        <begin position="535"/>
        <end position="552"/>
    </location>
</feature>
<sequence>MMEINFDLRKRHILLAISFLISLILSVIVYNYQSHQLDSYKYFVFGDTLFSTRNKKIDLNIFYLLSSVYVLIFIVAYRYLDDKVLKCYRLTLCKPSIFNSLSKYLLAGTKLFVSLVSFYFSYRIFNIIYAISVWNLLAIGLVILSALYLMKKRSLTLLSLSQLMLAFSPLFMTNNIQHYQGHEIFITGSVWLYIYIWGICLTLLIVSVKNAESRQAILICSIFFILLLSVGDIARIYVPDEYHVGEMFTPYHQLFQLGQQSYVDIIPTKGWSHMISGLFNNIFFDGTYLNYVVSHRILSLLFITVLLLVSGYFIPNIYILFMATCSAFHTGDQYYPVLIGLFILSSMFAWRNYYHFLLLYISFSFAYFIYYDAFGMAFGISLLPLALVSIYEIYDKKIKPGSLHIVLFFLVISIALYNYDYIYNSVIYCLDSAKFNLFYWGNYGSGSKLIRSNYWVIAHLCWLYIAVVHYRKLSNNDKVWITFLLIFPIVILSYMEGRADGNFVRARDFSAFYSIVSICLILYRHSKLEYRHKAFMLLISMVFLLAYHKFYLRFIPPHALESYKNIQLNPNFLFVDSSEIPLLGRGFIGPANYKELKSEYQLIKKLGDDETFLIVDPYISQSARYSIFNKKIPTISHSVLNISSMKEQLRELEKIKSSNVKLVRVSEGLLRYQLFYKYFLNGDYSLAAYAGRKYLIENNLYHQLIQEGMVQKANLSELPLIMHDISYLPVKWGSAVQNENISRLIHTETKPVKVVRASQSGDNHYLLDDNGRFTFAQTQAGITQADFLFIDLSLEGKKECDLKLLWSDTTDGSFDNHRSIKFKARSGINVIPLSNNYLWFQADQIRKTEVRVNFCPGATMKFNALDFAFYGNP</sequence>
<evidence type="ECO:0000313" key="3">
    <source>
        <dbReference type="Proteomes" id="UP000184608"/>
    </source>
</evidence>
<feature type="transmembrane region" description="Helical" evidence="1">
    <location>
        <begin position="297"/>
        <end position="321"/>
    </location>
</feature>
<feature type="transmembrane region" description="Helical" evidence="1">
    <location>
        <begin position="155"/>
        <end position="172"/>
    </location>
</feature>